<gene>
    <name evidence="17" type="ORF">E1757_29050</name>
</gene>
<reference evidence="17 18" key="1">
    <citation type="submission" date="2019-03" db="EMBL/GenBank/DDBJ databases">
        <title>This is whole genome sequence of Paenibacillus sp MS74 strain.</title>
        <authorList>
            <person name="Trinh H.N."/>
        </authorList>
    </citation>
    <scope>NUCLEOTIDE SEQUENCE [LARGE SCALE GENOMIC DNA]</scope>
    <source>
        <strain evidence="17 18">MS74</strain>
    </source>
</reference>
<keyword evidence="8" id="KW-1278">Translocase</keyword>
<comment type="catalytic activity">
    <reaction evidence="15">
        <text>Ni(2+)(out) + ATP + H2O = Ni(2+)(in) + ADP + phosphate + H(+)</text>
        <dbReference type="Rhea" id="RHEA:15557"/>
        <dbReference type="ChEBI" id="CHEBI:15377"/>
        <dbReference type="ChEBI" id="CHEBI:15378"/>
        <dbReference type="ChEBI" id="CHEBI:30616"/>
        <dbReference type="ChEBI" id="CHEBI:43474"/>
        <dbReference type="ChEBI" id="CHEBI:49786"/>
        <dbReference type="ChEBI" id="CHEBI:456216"/>
        <dbReference type="EC" id="7.2.2.11"/>
    </reaction>
    <physiologicalReaction direction="left-to-right" evidence="15">
        <dbReference type="Rhea" id="RHEA:15558"/>
    </physiologicalReaction>
</comment>
<dbReference type="AlphaFoldDB" id="A0A4R5KDZ7"/>
<dbReference type="Gene3D" id="3.40.50.300">
    <property type="entry name" value="P-loop containing nucleotide triphosphate hydrolases"/>
    <property type="match status" value="1"/>
</dbReference>
<comment type="similarity">
    <text evidence="2">Belongs to the ABC transporter superfamily.</text>
</comment>
<dbReference type="GO" id="GO:0016887">
    <property type="term" value="F:ATP hydrolysis activity"/>
    <property type="evidence" value="ECO:0007669"/>
    <property type="project" value="InterPro"/>
</dbReference>
<keyword evidence="7 17" id="KW-0067">ATP-binding</keyword>
<dbReference type="EMBL" id="SMRT01000019">
    <property type="protein sequence ID" value="TDF92768.1"/>
    <property type="molecule type" value="Genomic_DNA"/>
</dbReference>
<evidence type="ECO:0000256" key="13">
    <source>
        <dbReference type="ARBA" id="ARBA00039098"/>
    </source>
</evidence>
<dbReference type="GO" id="GO:0015413">
    <property type="term" value="F:ABC-type nickel transporter activity"/>
    <property type="evidence" value="ECO:0007669"/>
    <property type="project" value="UniProtKB-EC"/>
</dbReference>
<evidence type="ECO:0000256" key="9">
    <source>
        <dbReference type="ARBA" id="ARBA00023065"/>
    </source>
</evidence>
<dbReference type="InterPro" id="IPR017871">
    <property type="entry name" value="ABC_transporter-like_CS"/>
</dbReference>
<evidence type="ECO:0000256" key="8">
    <source>
        <dbReference type="ARBA" id="ARBA00022967"/>
    </source>
</evidence>
<evidence type="ECO:0000256" key="3">
    <source>
        <dbReference type="ARBA" id="ARBA00022448"/>
    </source>
</evidence>
<evidence type="ECO:0000256" key="12">
    <source>
        <dbReference type="ARBA" id="ARBA00038669"/>
    </source>
</evidence>
<dbReference type="SMART" id="SM00382">
    <property type="entry name" value="AAA"/>
    <property type="match status" value="1"/>
</dbReference>
<organism evidence="17 18">
    <name type="scientific">Paenibacillus piri</name>
    <dbReference type="NCBI Taxonomy" id="2547395"/>
    <lineage>
        <taxon>Bacteria</taxon>
        <taxon>Bacillati</taxon>
        <taxon>Bacillota</taxon>
        <taxon>Bacilli</taxon>
        <taxon>Bacillales</taxon>
        <taxon>Paenibacillaceae</taxon>
        <taxon>Paenibacillus</taxon>
    </lineage>
</organism>
<keyword evidence="9" id="KW-0406">Ion transport</keyword>
<dbReference type="InterPro" id="IPR027417">
    <property type="entry name" value="P-loop_NTPase"/>
</dbReference>
<dbReference type="PROSITE" id="PS00211">
    <property type="entry name" value="ABC_TRANSPORTER_1"/>
    <property type="match status" value="1"/>
</dbReference>
<evidence type="ECO:0000313" key="18">
    <source>
        <dbReference type="Proteomes" id="UP000295636"/>
    </source>
</evidence>
<proteinExistence type="inferred from homology"/>
<dbReference type="InterPro" id="IPR003439">
    <property type="entry name" value="ABC_transporter-like_ATP-bd"/>
</dbReference>
<dbReference type="SUPFAM" id="SSF52540">
    <property type="entry name" value="P-loop containing nucleoside triphosphate hydrolases"/>
    <property type="match status" value="1"/>
</dbReference>
<keyword evidence="5" id="KW-0533">Nickel</keyword>
<evidence type="ECO:0000259" key="16">
    <source>
        <dbReference type="PROSITE" id="PS50893"/>
    </source>
</evidence>
<evidence type="ECO:0000256" key="1">
    <source>
        <dbReference type="ARBA" id="ARBA00004202"/>
    </source>
</evidence>
<evidence type="ECO:0000256" key="2">
    <source>
        <dbReference type="ARBA" id="ARBA00005417"/>
    </source>
</evidence>
<feature type="domain" description="ABC transporter" evidence="16">
    <location>
        <begin position="15"/>
        <end position="247"/>
    </location>
</feature>
<name>A0A4R5KDZ7_9BACL</name>
<evidence type="ECO:0000256" key="10">
    <source>
        <dbReference type="ARBA" id="ARBA00023112"/>
    </source>
</evidence>
<dbReference type="InterPro" id="IPR003593">
    <property type="entry name" value="AAA+_ATPase"/>
</dbReference>
<keyword evidence="11" id="KW-0472">Membrane</keyword>
<dbReference type="OrthoDB" id="9802264at2"/>
<evidence type="ECO:0000256" key="11">
    <source>
        <dbReference type="ARBA" id="ARBA00023136"/>
    </source>
</evidence>
<accession>A0A4R5KDZ7</accession>
<comment type="subcellular location">
    <subcellularLocation>
        <location evidence="1">Cell membrane</location>
        <topology evidence="1">Peripheral membrane protein</topology>
    </subcellularLocation>
</comment>
<dbReference type="PROSITE" id="PS50893">
    <property type="entry name" value="ABC_TRANSPORTER_2"/>
    <property type="match status" value="1"/>
</dbReference>
<evidence type="ECO:0000256" key="14">
    <source>
        <dbReference type="ARBA" id="ARBA00044143"/>
    </source>
</evidence>
<dbReference type="GO" id="GO:0005886">
    <property type="term" value="C:plasma membrane"/>
    <property type="evidence" value="ECO:0007669"/>
    <property type="project" value="UniProtKB-SubCell"/>
</dbReference>
<protein>
    <recommendedName>
        <fullName evidence="14">Nickel import system ATP-binding protein NikD</fullName>
        <ecNumber evidence="13">7.2.2.11</ecNumber>
    </recommendedName>
</protein>
<evidence type="ECO:0000256" key="4">
    <source>
        <dbReference type="ARBA" id="ARBA00022475"/>
    </source>
</evidence>
<dbReference type="RefSeq" id="WP_133234841.1">
    <property type="nucleotide sequence ID" value="NZ_SMRT01000019.1"/>
</dbReference>
<dbReference type="PANTHER" id="PTHR43297:SF13">
    <property type="entry name" value="NICKEL ABC TRANSPORTER, ATP-BINDING PROTEIN"/>
    <property type="match status" value="1"/>
</dbReference>
<evidence type="ECO:0000256" key="6">
    <source>
        <dbReference type="ARBA" id="ARBA00022741"/>
    </source>
</evidence>
<evidence type="ECO:0000313" key="17">
    <source>
        <dbReference type="EMBL" id="TDF92768.1"/>
    </source>
</evidence>
<dbReference type="InterPro" id="IPR050388">
    <property type="entry name" value="ABC_Ni/Peptide_Import"/>
</dbReference>
<sequence>MELKKPLLEVRDFAVHFKQYGKGLHRKDIQVISNFTLDLYAGEILAIVGGSGSGKSLLAHAILGILPANAYTSGSIKYKGEELTPKKKEQLRGREISLIPQSISYLDPLMKTGHQIGSPLQNLKGTVKNIMKRFQLAELVEQKYPFQLSGGMARRVLIGTALSSGAQLIIADEPTPGLHKSMVDETLSSLKELANNGRGVLMITHDIDLAFIIADKIAVFNKGVSVEIADAKLFEASPDNVAHPYSKALWHALPQNGFHSIRGMDYGNYIDAVQHSGDGEA</sequence>
<comment type="caution">
    <text evidence="17">The sequence shown here is derived from an EMBL/GenBank/DDBJ whole genome shotgun (WGS) entry which is preliminary data.</text>
</comment>
<keyword evidence="3" id="KW-0813">Transport</keyword>
<keyword evidence="6" id="KW-0547">Nucleotide-binding</keyword>
<comment type="subunit">
    <text evidence="12">The complex is composed of two ATP-binding proteins (NikD and NikE), two transmembrane proteins (NikB and NikC) and a solute-binding protein (NikA).</text>
</comment>
<keyword evidence="18" id="KW-1185">Reference proteome</keyword>
<dbReference type="EC" id="7.2.2.11" evidence="13"/>
<evidence type="ECO:0000256" key="7">
    <source>
        <dbReference type="ARBA" id="ARBA00022840"/>
    </source>
</evidence>
<evidence type="ECO:0000256" key="5">
    <source>
        <dbReference type="ARBA" id="ARBA00022596"/>
    </source>
</evidence>
<dbReference type="PANTHER" id="PTHR43297">
    <property type="entry name" value="OLIGOPEPTIDE TRANSPORT ATP-BINDING PROTEIN APPD"/>
    <property type="match status" value="1"/>
</dbReference>
<evidence type="ECO:0000256" key="15">
    <source>
        <dbReference type="ARBA" id="ARBA00048610"/>
    </source>
</evidence>
<keyword evidence="4" id="KW-1003">Cell membrane</keyword>
<dbReference type="GO" id="GO:0005524">
    <property type="term" value="F:ATP binding"/>
    <property type="evidence" value="ECO:0007669"/>
    <property type="project" value="UniProtKB-KW"/>
</dbReference>
<dbReference type="Pfam" id="PF00005">
    <property type="entry name" value="ABC_tran"/>
    <property type="match status" value="1"/>
</dbReference>
<dbReference type="Proteomes" id="UP000295636">
    <property type="component" value="Unassembled WGS sequence"/>
</dbReference>
<keyword evidence="10" id="KW-0921">Nickel transport</keyword>